<comment type="pathway">
    <text evidence="1 9">Cell wall biogenesis; peptidoglycan biosynthesis.</text>
</comment>
<dbReference type="InterPro" id="IPR038063">
    <property type="entry name" value="Transpep_catalytic_dom"/>
</dbReference>
<reference evidence="11 12" key="1">
    <citation type="submission" date="2020-06" db="EMBL/GenBank/DDBJ databases">
        <authorList>
            <person name="Qiu C."/>
            <person name="Liu Z."/>
        </authorList>
    </citation>
    <scope>NUCLEOTIDE SEQUENCE [LARGE SCALE GENOMIC DNA]</scope>
    <source>
        <strain evidence="11 12">EM 1</strain>
    </source>
</reference>
<name>A0A850QKV2_9BURK</name>
<dbReference type="AlphaFoldDB" id="A0A850QKV2"/>
<keyword evidence="12" id="KW-1185">Reference proteome</keyword>
<dbReference type="InterPro" id="IPR050979">
    <property type="entry name" value="LD-transpeptidase"/>
</dbReference>
<evidence type="ECO:0000256" key="6">
    <source>
        <dbReference type="ARBA" id="ARBA00022960"/>
    </source>
</evidence>
<dbReference type="InterPro" id="IPR005490">
    <property type="entry name" value="LD_TPept_cat_dom"/>
</dbReference>
<comment type="similarity">
    <text evidence="2">Belongs to the YkuD family.</text>
</comment>
<dbReference type="PANTHER" id="PTHR30582">
    <property type="entry name" value="L,D-TRANSPEPTIDASE"/>
    <property type="match status" value="1"/>
</dbReference>
<dbReference type="PROSITE" id="PS52029">
    <property type="entry name" value="LD_TPASE"/>
    <property type="match status" value="1"/>
</dbReference>
<evidence type="ECO:0000259" key="10">
    <source>
        <dbReference type="PROSITE" id="PS52029"/>
    </source>
</evidence>
<dbReference type="Pfam" id="PF03734">
    <property type="entry name" value="YkuD"/>
    <property type="match status" value="1"/>
</dbReference>
<dbReference type="GO" id="GO:0018104">
    <property type="term" value="P:peptidoglycan-protein cross-linking"/>
    <property type="evidence" value="ECO:0007669"/>
    <property type="project" value="TreeGrafter"/>
</dbReference>
<dbReference type="EMBL" id="JABXYJ010000003">
    <property type="protein sequence ID" value="NVO77350.1"/>
    <property type="molecule type" value="Genomic_DNA"/>
</dbReference>
<evidence type="ECO:0000256" key="4">
    <source>
        <dbReference type="ARBA" id="ARBA00022679"/>
    </source>
</evidence>
<dbReference type="GO" id="GO:0016757">
    <property type="term" value="F:glycosyltransferase activity"/>
    <property type="evidence" value="ECO:0007669"/>
    <property type="project" value="UniProtKB-KW"/>
</dbReference>
<dbReference type="SUPFAM" id="SSF141523">
    <property type="entry name" value="L,D-transpeptidase catalytic domain-like"/>
    <property type="match status" value="1"/>
</dbReference>
<dbReference type="Proteomes" id="UP000588051">
    <property type="component" value="Unassembled WGS sequence"/>
</dbReference>
<evidence type="ECO:0000256" key="5">
    <source>
        <dbReference type="ARBA" id="ARBA00022801"/>
    </source>
</evidence>
<dbReference type="GO" id="GO:0008360">
    <property type="term" value="P:regulation of cell shape"/>
    <property type="evidence" value="ECO:0007669"/>
    <property type="project" value="UniProtKB-UniRule"/>
</dbReference>
<keyword evidence="6 9" id="KW-0133">Cell shape</keyword>
<feature type="active site" description="Proton donor/acceptor" evidence="9">
    <location>
        <position position="114"/>
    </location>
</feature>
<gene>
    <name evidence="11" type="ORF">HV832_05845</name>
</gene>
<keyword evidence="3" id="KW-0328">Glycosyltransferase</keyword>
<keyword evidence="7 9" id="KW-0573">Peptidoglycan synthesis</keyword>
<feature type="domain" description="L,D-TPase catalytic" evidence="10">
    <location>
        <begin position="7"/>
        <end position="154"/>
    </location>
</feature>
<accession>A0A850QKV2</accession>
<evidence type="ECO:0000313" key="11">
    <source>
        <dbReference type="EMBL" id="NVO77350.1"/>
    </source>
</evidence>
<comment type="caution">
    <text evidence="11">The sequence shown here is derived from an EMBL/GenBank/DDBJ whole genome shotgun (WGS) entry which is preliminary data.</text>
</comment>
<dbReference type="Gene3D" id="2.40.440.10">
    <property type="entry name" value="L,D-transpeptidase catalytic domain-like"/>
    <property type="match status" value="1"/>
</dbReference>
<evidence type="ECO:0000256" key="1">
    <source>
        <dbReference type="ARBA" id="ARBA00004752"/>
    </source>
</evidence>
<dbReference type="UniPathway" id="UPA00219"/>
<dbReference type="PANTHER" id="PTHR30582:SF24">
    <property type="entry name" value="L,D-TRANSPEPTIDASE ERFK_SRFK-RELATED"/>
    <property type="match status" value="1"/>
</dbReference>
<evidence type="ECO:0000313" key="12">
    <source>
        <dbReference type="Proteomes" id="UP000588051"/>
    </source>
</evidence>
<evidence type="ECO:0000256" key="2">
    <source>
        <dbReference type="ARBA" id="ARBA00005992"/>
    </source>
</evidence>
<proteinExistence type="inferred from homology"/>
<dbReference type="GO" id="GO:0071972">
    <property type="term" value="F:peptidoglycan L,D-transpeptidase activity"/>
    <property type="evidence" value="ECO:0007669"/>
    <property type="project" value="TreeGrafter"/>
</dbReference>
<evidence type="ECO:0000256" key="9">
    <source>
        <dbReference type="PROSITE-ProRule" id="PRU01373"/>
    </source>
</evidence>
<evidence type="ECO:0000256" key="8">
    <source>
        <dbReference type="ARBA" id="ARBA00023316"/>
    </source>
</evidence>
<keyword evidence="5" id="KW-0378">Hydrolase</keyword>
<dbReference type="CDD" id="cd16913">
    <property type="entry name" value="YkuD_like"/>
    <property type="match status" value="1"/>
</dbReference>
<feature type="active site" description="Nucleophile" evidence="9">
    <location>
        <position position="130"/>
    </location>
</feature>
<sequence length="167" mass="18232">MLRDQRHRLLISVPEQQMALLEDGKIVALYPVSTAQRGIGDMPDSYMTPGGRMEVAEKIGGDTPAGTVFKDRIPTGEIVGIDAPGRDPVVTRILWLRGTEERNQNAYARFIYIHGTPQESLLGTPASYGCIRMRSADIITLFDRIGPGTAVLIGEAGLEQMLAENAH</sequence>
<evidence type="ECO:0000256" key="7">
    <source>
        <dbReference type="ARBA" id="ARBA00022984"/>
    </source>
</evidence>
<dbReference type="GO" id="GO:0005576">
    <property type="term" value="C:extracellular region"/>
    <property type="evidence" value="ECO:0007669"/>
    <property type="project" value="TreeGrafter"/>
</dbReference>
<organism evidence="11 12">
    <name type="scientific">Undibacterium oligocarboniphilum</name>
    <dbReference type="NCBI Taxonomy" id="666702"/>
    <lineage>
        <taxon>Bacteria</taxon>
        <taxon>Pseudomonadati</taxon>
        <taxon>Pseudomonadota</taxon>
        <taxon>Betaproteobacteria</taxon>
        <taxon>Burkholderiales</taxon>
        <taxon>Oxalobacteraceae</taxon>
        <taxon>Undibacterium</taxon>
    </lineage>
</organism>
<dbReference type="GO" id="GO:0071555">
    <property type="term" value="P:cell wall organization"/>
    <property type="evidence" value="ECO:0007669"/>
    <property type="project" value="UniProtKB-UniRule"/>
</dbReference>
<keyword evidence="4" id="KW-0808">Transferase</keyword>
<protein>
    <submittedName>
        <fullName evidence="11">L,D-transpeptidase</fullName>
    </submittedName>
</protein>
<keyword evidence="8 9" id="KW-0961">Cell wall biogenesis/degradation</keyword>
<evidence type="ECO:0000256" key="3">
    <source>
        <dbReference type="ARBA" id="ARBA00022676"/>
    </source>
</evidence>